<reference evidence="3" key="1">
    <citation type="submission" date="2016-06" db="EMBL/GenBank/DDBJ databases">
        <title>Parallel loss of symbiosis genes in relatives of nitrogen-fixing non-legume Parasponia.</title>
        <authorList>
            <person name="Van Velzen R."/>
            <person name="Holmer R."/>
            <person name="Bu F."/>
            <person name="Rutten L."/>
            <person name="Van Zeijl A."/>
            <person name="Liu W."/>
            <person name="Santuari L."/>
            <person name="Cao Q."/>
            <person name="Sharma T."/>
            <person name="Shen D."/>
            <person name="Roswanjaya Y."/>
            <person name="Wardhani T."/>
            <person name="Kalhor M.S."/>
            <person name="Jansen J."/>
            <person name="Van den Hoogen J."/>
            <person name="Gungor B."/>
            <person name="Hartog M."/>
            <person name="Hontelez J."/>
            <person name="Verver J."/>
            <person name="Yang W.-C."/>
            <person name="Schijlen E."/>
            <person name="Repin R."/>
            <person name="Schilthuizen M."/>
            <person name="Schranz E."/>
            <person name="Heidstra R."/>
            <person name="Miyata K."/>
            <person name="Fedorova E."/>
            <person name="Kohlen W."/>
            <person name="Bisseling T."/>
            <person name="Smit S."/>
            <person name="Geurts R."/>
        </authorList>
    </citation>
    <scope>NUCLEOTIDE SEQUENCE [LARGE SCALE GENOMIC DNA]</scope>
    <source>
        <strain evidence="3">cv. WU1-14</strain>
    </source>
</reference>
<evidence type="ECO:0000313" key="3">
    <source>
        <dbReference type="Proteomes" id="UP000237105"/>
    </source>
</evidence>
<comment type="caution">
    <text evidence="2">The sequence shown here is derived from an EMBL/GenBank/DDBJ whole genome shotgun (WGS) entry which is preliminary data.</text>
</comment>
<feature type="region of interest" description="Disordered" evidence="1">
    <location>
        <begin position="52"/>
        <end position="71"/>
    </location>
</feature>
<gene>
    <name evidence="2" type="ORF">PanWU01x14_259470</name>
</gene>
<proteinExistence type="predicted"/>
<accession>A0A2P5B975</accession>
<evidence type="ECO:0000313" key="2">
    <source>
        <dbReference type="EMBL" id="PON45336.1"/>
    </source>
</evidence>
<organism evidence="2 3">
    <name type="scientific">Parasponia andersonii</name>
    <name type="common">Sponia andersonii</name>
    <dbReference type="NCBI Taxonomy" id="3476"/>
    <lineage>
        <taxon>Eukaryota</taxon>
        <taxon>Viridiplantae</taxon>
        <taxon>Streptophyta</taxon>
        <taxon>Embryophyta</taxon>
        <taxon>Tracheophyta</taxon>
        <taxon>Spermatophyta</taxon>
        <taxon>Magnoliopsida</taxon>
        <taxon>eudicotyledons</taxon>
        <taxon>Gunneridae</taxon>
        <taxon>Pentapetalae</taxon>
        <taxon>rosids</taxon>
        <taxon>fabids</taxon>
        <taxon>Rosales</taxon>
        <taxon>Cannabaceae</taxon>
        <taxon>Parasponia</taxon>
    </lineage>
</organism>
<keyword evidence="3" id="KW-1185">Reference proteome</keyword>
<dbReference type="EMBL" id="JXTB01000333">
    <property type="protein sequence ID" value="PON45336.1"/>
    <property type="molecule type" value="Genomic_DNA"/>
</dbReference>
<feature type="compositionally biased region" description="Basic and acidic residues" evidence="1">
    <location>
        <begin position="62"/>
        <end position="71"/>
    </location>
</feature>
<protein>
    <submittedName>
        <fullName evidence="2">Uncharacterized protein</fullName>
    </submittedName>
</protein>
<sequence>MYPSPSLVTPTLTRSLLAPCTAMVPPNSLTSFSQRLKIKASRKSTFPRYYPFPRLSPSSGGLDRRGNSGSC</sequence>
<evidence type="ECO:0000256" key="1">
    <source>
        <dbReference type="SAM" id="MobiDB-lite"/>
    </source>
</evidence>
<name>A0A2P5B975_PARAD</name>
<dbReference type="AlphaFoldDB" id="A0A2P5B975"/>
<dbReference type="Proteomes" id="UP000237105">
    <property type="component" value="Unassembled WGS sequence"/>
</dbReference>